<feature type="domain" description="SHSP" evidence="5">
    <location>
        <begin position="29"/>
        <end position="140"/>
    </location>
</feature>
<organism evidence="6 7">
    <name type="scientific">Cocleimonas flava</name>
    <dbReference type="NCBI Taxonomy" id="634765"/>
    <lineage>
        <taxon>Bacteria</taxon>
        <taxon>Pseudomonadati</taxon>
        <taxon>Pseudomonadota</taxon>
        <taxon>Gammaproteobacteria</taxon>
        <taxon>Thiotrichales</taxon>
        <taxon>Thiotrichaceae</taxon>
        <taxon>Cocleimonas</taxon>
    </lineage>
</organism>
<evidence type="ECO:0000259" key="5">
    <source>
        <dbReference type="PROSITE" id="PS01031"/>
    </source>
</evidence>
<dbReference type="EMBL" id="SMFQ01000004">
    <property type="protein sequence ID" value="TCJ85151.1"/>
    <property type="molecule type" value="Genomic_DNA"/>
</dbReference>
<comment type="similarity">
    <text evidence="2 3">Belongs to the small heat shock protein (HSP20) family.</text>
</comment>
<dbReference type="OrthoDB" id="6871152at2"/>
<proteinExistence type="inferred from homology"/>
<evidence type="ECO:0000256" key="3">
    <source>
        <dbReference type="RuleBase" id="RU003616"/>
    </source>
</evidence>
<evidence type="ECO:0000256" key="4">
    <source>
        <dbReference type="SAM" id="MobiDB-lite"/>
    </source>
</evidence>
<accession>A0A4R1F413</accession>
<evidence type="ECO:0000256" key="2">
    <source>
        <dbReference type="PROSITE-ProRule" id="PRU00285"/>
    </source>
</evidence>
<dbReference type="InterPro" id="IPR008978">
    <property type="entry name" value="HSP20-like_chaperone"/>
</dbReference>
<dbReference type="CDD" id="cd06470">
    <property type="entry name" value="ACD_IbpA-B_like"/>
    <property type="match status" value="1"/>
</dbReference>
<dbReference type="SUPFAM" id="SSF49764">
    <property type="entry name" value="HSP20-like chaperones"/>
    <property type="match status" value="1"/>
</dbReference>
<evidence type="ECO:0000313" key="7">
    <source>
        <dbReference type="Proteomes" id="UP000294887"/>
    </source>
</evidence>
<protein>
    <submittedName>
        <fullName evidence="6">Molecular chaperone IbpA</fullName>
    </submittedName>
</protein>
<dbReference type="InterPro" id="IPR002068">
    <property type="entry name" value="A-crystallin/Hsp20_dom"/>
</dbReference>
<reference evidence="6 7" key="1">
    <citation type="submission" date="2019-03" db="EMBL/GenBank/DDBJ databases">
        <title>Genomic Encyclopedia of Type Strains, Phase IV (KMG-IV): sequencing the most valuable type-strain genomes for metagenomic binning, comparative biology and taxonomic classification.</title>
        <authorList>
            <person name="Goeker M."/>
        </authorList>
    </citation>
    <scope>NUCLEOTIDE SEQUENCE [LARGE SCALE GENOMIC DNA]</scope>
    <source>
        <strain evidence="6 7">DSM 24830</strain>
    </source>
</reference>
<evidence type="ECO:0000256" key="1">
    <source>
        <dbReference type="ARBA" id="ARBA00023016"/>
    </source>
</evidence>
<keyword evidence="7" id="KW-1185">Reference proteome</keyword>
<dbReference type="PANTHER" id="PTHR47062:SF1">
    <property type="entry name" value="SMALL HEAT SHOCK PROTEIN IBPA"/>
    <property type="match status" value="1"/>
</dbReference>
<dbReference type="InterPro" id="IPR037913">
    <property type="entry name" value="ACD_IbpA/B"/>
</dbReference>
<sequence>MNTIDLTPFYRSSVGFDRLGSLIDSAMRSEQSAGYPPYNIEVVGESQYAITLALAGFDDSEIDIQTEKGVLTVKGKKETKNEKANYLHQGIANRSFERKFNLADYVEVSGASLDKGLLTIHLLREIPEAMKPKKIAINSNAGDTLSVEDKVANQNNSTLENKVVENKVVENNAPANSNPANNASESYLNEASKGQAA</sequence>
<dbReference type="PROSITE" id="PS01031">
    <property type="entry name" value="SHSP"/>
    <property type="match status" value="1"/>
</dbReference>
<dbReference type="RefSeq" id="WP_131906857.1">
    <property type="nucleotide sequence ID" value="NZ_BAAAFU010000001.1"/>
</dbReference>
<dbReference type="PANTHER" id="PTHR47062">
    <property type="match status" value="1"/>
</dbReference>
<dbReference type="Gene3D" id="2.60.40.790">
    <property type="match status" value="1"/>
</dbReference>
<dbReference type="Pfam" id="PF00011">
    <property type="entry name" value="HSP20"/>
    <property type="match status" value="1"/>
</dbReference>
<name>A0A4R1F413_9GAMM</name>
<feature type="region of interest" description="Disordered" evidence="4">
    <location>
        <begin position="171"/>
        <end position="197"/>
    </location>
</feature>
<dbReference type="Proteomes" id="UP000294887">
    <property type="component" value="Unassembled WGS sequence"/>
</dbReference>
<evidence type="ECO:0000313" key="6">
    <source>
        <dbReference type="EMBL" id="TCJ85151.1"/>
    </source>
</evidence>
<dbReference type="AlphaFoldDB" id="A0A4R1F413"/>
<keyword evidence="1" id="KW-0346">Stress response</keyword>
<gene>
    <name evidence="6" type="ORF">EV695_3117</name>
</gene>
<feature type="compositionally biased region" description="Low complexity" evidence="4">
    <location>
        <begin position="171"/>
        <end position="184"/>
    </location>
</feature>
<comment type="caution">
    <text evidence="6">The sequence shown here is derived from an EMBL/GenBank/DDBJ whole genome shotgun (WGS) entry which is preliminary data.</text>
</comment>